<protein>
    <submittedName>
        <fullName evidence="1">Uncharacterized protein</fullName>
    </submittedName>
</protein>
<sequence length="210" mass="24196">MRHCINITILLFWTTFSFGQIELLPRKDNETAEQFAERQKPENATLTHKVLETKWNGNSTIISLYDITYKLPEQNDPDQQTYHKIVGSVFSELDKNTYSKITFGTIDTEGGNPSIETVFFANADNDKAKELIIIASWEQRHYDVNGTLYGTYVFDDETIEKTLDLKFLEEISKKLDGGCECNWSDGTNKKSKFKTALEIKKELVRLGYKQ</sequence>
<name>A0A4Z0L632_9FLAO</name>
<reference evidence="1 2" key="1">
    <citation type="submission" date="2019-04" db="EMBL/GenBank/DDBJ databases">
        <title>Flavobacterium sp. strain DS2-A Genome sequencing and assembly.</title>
        <authorList>
            <person name="Kim I."/>
        </authorList>
    </citation>
    <scope>NUCLEOTIDE SEQUENCE [LARGE SCALE GENOMIC DNA]</scope>
    <source>
        <strain evidence="1 2">DS2-A</strain>
    </source>
</reference>
<accession>A0A4Z0L632</accession>
<proteinExistence type="predicted"/>
<keyword evidence="2" id="KW-1185">Reference proteome</keyword>
<evidence type="ECO:0000313" key="2">
    <source>
        <dbReference type="Proteomes" id="UP000297407"/>
    </source>
</evidence>
<dbReference type="EMBL" id="SRLH01000004">
    <property type="protein sequence ID" value="TGD57857.1"/>
    <property type="molecule type" value="Genomic_DNA"/>
</dbReference>
<dbReference type="Proteomes" id="UP000297407">
    <property type="component" value="Unassembled WGS sequence"/>
</dbReference>
<gene>
    <name evidence="1" type="ORF">E4635_07540</name>
</gene>
<dbReference type="RefSeq" id="WP_135526029.1">
    <property type="nucleotide sequence ID" value="NZ_SRLH01000004.1"/>
</dbReference>
<evidence type="ECO:0000313" key="1">
    <source>
        <dbReference type="EMBL" id="TGD57857.1"/>
    </source>
</evidence>
<comment type="caution">
    <text evidence="1">The sequence shown here is derived from an EMBL/GenBank/DDBJ whole genome shotgun (WGS) entry which is preliminary data.</text>
</comment>
<organism evidence="1 2">
    <name type="scientific">Flavobacterium humi</name>
    <dbReference type="NCBI Taxonomy" id="2562683"/>
    <lineage>
        <taxon>Bacteria</taxon>
        <taxon>Pseudomonadati</taxon>
        <taxon>Bacteroidota</taxon>
        <taxon>Flavobacteriia</taxon>
        <taxon>Flavobacteriales</taxon>
        <taxon>Flavobacteriaceae</taxon>
        <taxon>Flavobacterium</taxon>
    </lineage>
</organism>
<dbReference type="AlphaFoldDB" id="A0A4Z0L632"/>